<organism evidence="8 9">
    <name type="scientific">Streptomyces gibsoniae</name>
    <dbReference type="NCBI Taxonomy" id="3075529"/>
    <lineage>
        <taxon>Bacteria</taxon>
        <taxon>Bacillati</taxon>
        <taxon>Actinomycetota</taxon>
        <taxon>Actinomycetes</taxon>
        <taxon>Kitasatosporales</taxon>
        <taxon>Streptomycetaceae</taxon>
        <taxon>Streptomyces</taxon>
    </lineage>
</organism>
<keyword evidence="6" id="KW-0472">Membrane</keyword>
<keyword evidence="4" id="KW-0808">Transferase</keyword>
<sequence length="153" mass="16886">ANPHSTLVRERAYPSAYTTLEYGSPRTDVYHRTGPAEVARLRETLGIPAGATALLHAPAHRDYRRVQRPVLDLELLVRVLGPQFVILERAPRTPNGSGSGSRTRTTTHPRIIDVSGHPSPETLALASDALITDYSSLMFDYVNLDRPVVLHLD</sequence>
<evidence type="ECO:0000313" key="9">
    <source>
        <dbReference type="Proteomes" id="UP001183809"/>
    </source>
</evidence>
<dbReference type="PANTHER" id="PTHR37316:SF3">
    <property type="entry name" value="TEICHOIC ACID GLYCEROL-PHOSPHATE TRANSFERASE"/>
    <property type="match status" value="1"/>
</dbReference>
<dbReference type="EMBL" id="JAVREY010000334">
    <property type="protein sequence ID" value="MDT0470333.1"/>
    <property type="molecule type" value="Genomic_DNA"/>
</dbReference>
<evidence type="ECO:0000256" key="6">
    <source>
        <dbReference type="ARBA" id="ARBA00023136"/>
    </source>
</evidence>
<proteinExistence type="inferred from homology"/>
<accession>A0ABU2UAR2</accession>
<evidence type="ECO:0000313" key="8">
    <source>
        <dbReference type="EMBL" id="MDT0470333.1"/>
    </source>
</evidence>
<comment type="caution">
    <text evidence="8">The sequence shown here is derived from an EMBL/GenBank/DDBJ whole genome shotgun (WGS) entry which is preliminary data.</text>
</comment>
<keyword evidence="5" id="KW-0777">Teichoic acid biosynthesis</keyword>
<feature type="non-terminal residue" evidence="8">
    <location>
        <position position="1"/>
    </location>
</feature>
<reference evidence="9" key="1">
    <citation type="submission" date="2023-07" db="EMBL/GenBank/DDBJ databases">
        <title>30 novel species of actinomycetes from the DSMZ collection.</title>
        <authorList>
            <person name="Nouioui I."/>
        </authorList>
    </citation>
    <scope>NUCLEOTIDE SEQUENCE [LARGE SCALE GENOMIC DNA]</scope>
    <source>
        <strain evidence="9">DSM 41699</strain>
    </source>
</reference>
<dbReference type="InterPro" id="IPR043149">
    <property type="entry name" value="TagF_N"/>
</dbReference>
<comment type="subcellular location">
    <subcellularLocation>
        <location evidence="1">Cell membrane</location>
        <topology evidence="1">Peripheral membrane protein</topology>
    </subcellularLocation>
</comment>
<feature type="compositionally biased region" description="Low complexity" evidence="7">
    <location>
        <begin position="92"/>
        <end position="109"/>
    </location>
</feature>
<dbReference type="InterPro" id="IPR051612">
    <property type="entry name" value="Teichoic_Acid_Biosynth"/>
</dbReference>
<feature type="non-terminal residue" evidence="8">
    <location>
        <position position="153"/>
    </location>
</feature>
<dbReference type="PANTHER" id="PTHR37316">
    <property type="entry name" value="TEICHOIC ACID GLYCEROL-PHOSPHATE PRIMASE"/>
    <property type="match status" value="1"/>
</dbReference>
<protein>
    <submittedName>
        <fullName evidence="8">CDP-glycerol glycerophosphotransferase family protein</fullName>
    </submittedName>
</protein>
<dbReference type="Gene3D" id="3.40.50.12580">
    <property type="match status" value="1"/>
</dbReference>
<dbReference type="Proteomes" id="UP001183809">
    <property type="component" value="Unassembled WGS sequence"/>
</dbReference>
<dbReference type="Gene3D" id="3.40.50.11820">
    <property type="match status" value="1"/>
</dbReference>
<evidence type="ECO:0000256" key="4">
    <source>
        <dbReference type="ARBA" id="ARBA00022679"/>
    </source>
</evidence>
<evidence type="ECO:0000256" key="5">
    <source>
        <dbReference type="ARBA" id="ARBA00022944"/>
    </source>
</evidence>
<feature type="region of interest" description="Disordered" evidence="7">
    <location>
        <begin position="90"/>
        <end position="117"/>
    </location>
</feature>
<evidence type="ECO:0000256" key="3">
    <source>
        <dbReference type="ARBA" id="ARBA00022475"/>
    </source>
</evidence>
<dbReference type="RefSeq" id="WP_311701748.1">
    <property type="nucleotide sequence ID" value="NZ_JAVREY010000334.1"/>
</dbReference>
<evidence type="ECO:0000256" key="7">
    <source>
        <dbReference type="SAM" id="MobiDB-lite"/>
    </source>
</evidence>
<comment type="similarity">
    <text evidence="2">Belongs to the CDP-glycerol glycerophosphotransferase family.</text>
</comment>
<dbReference type="Pfam" id="PF04464">
    <property type="entry name" value="Glyphos_transf"/>
    <property type="match status" value="1"/>
</dbReference>
<dbReference type="InterPro" id="IPR007554">
    <property type="entry name" value="Glycerophosphate_synth"/>
</dbReference>
<evidence type="ECO:0000256" key="1">
    <source>
        <dbReference type="ARBA" id="ARBA00004202"/>
    </source>
</evidence>
<keyword evidence="3" id="KW-1003">Cell membrane</keyword>
<gene>
    <name evidence="8" type="ORF">RM764_46855</name>
</gene>
<keyword evidence="9" id="KW-1185">Reference proteome</keyword>
<evidence type="ECO:0000256" key="2">
    <source>
        <dbReference type="ARBA" id="ARBA00010488"/>
    </source>
</evidence>
<name>A0ABU2UAR2_9ACTN</name>
<dbReference type="InterPro" id="IPR043148">
    <property type="entry name" value="TagF_C"/>
</dbReference>